<organism evidence="3 4">
    <name type="scientific">SAR86 cluster bacterium</name>
    <dbReference type="NCBI Taxonomy" id="2030880"/>
    <lineage>
        <taxon>Bacteria</taxon>
        <taxon>Pseudomonadati</taxon>
        <taxon>Pseudomonadota</taxon>
        <taxon>Gammaproteobacteria</taxon>
        <taxon>SAR86 cluster</taxon>
    </lineage>
</organism>
<proteinExistence type="predicted"/>
<comment type="caution">
    <text evidence="3">The sequence shown here is derived from an EMBL/GenBank/DDBJ whole genome shotgun (WGS) entry which is preliminary data.</text>
</comment>
<name>A0A2A4WWV7_9GAMM</name>
<evidence type="ECO:0000256" key="2">
    <source>
        <dbReference type="SAM" id="Phobius"/>
    </source>
</evidence>
<gene>
    <name evidence="3" type="ORF">COB20_14140</name>
</gene>
<sequence>MYSKEFWNNPDAKKSLKALKIFLMVAGFLALGIALGFFIMFLWNATMASIFDLPTVTYWQAVGLFFLAKLFFGFGGGSQSSRSNRKKRHSQEQSSEVDFSSDKAFKEFWQGEGKKAYEAYLAAGNSAEASKEPK</sequence>
<feature type="transmembrane region" description="Helical" evidence="2">
    <location>
        <begin position="21"/>
        <end position="45"/>
    </location>
</feature>
<keyword evidence="2" id="KW-1133">Transmembrane helix</keyword>
<feature type="region of interest" description="Disordered" evidence="1">
    <location>
        <begin position="76"/>
        <end position="100"/>
    </location>
</feature>
<keyword evidence="2" id="KW-0812">Transmembrane</keyword>
<dbReference type="Proteomes" id="UP000218767">
    <property type="component" value="Unassembled WGS sequence"/>
</dbReference>
<evidence type="ECO:0000313" key="3">
    <source>
        <dbReference type="EMBL" id="PCI74922.1"/>
    </source>
</evidence>
<keyword evidence="2" id="KW-0472">Membrane</keyword>
<dbReference type="AlphaFoldDB" id="A0A2A4WWV7"/>
<evidence type="ECO:0000256" key="1">
    <source>
        <dbReference type="SAM" id="MobiDB-lite"/>
    </source>
</evidence>
<protein>
    <submittedName>
        <fullName evidence="3">Uncharacterized protein</fullName>
    </submittedName>
</protein>
<feature type="transmembrane region" description="Helical" evidence="2">
    <location>
        <begin position="57"/>
        <end position="78"/>
    </location>
</feature>
<reference evidence="4" key="1">
    <citation type="submission" date="2017-08" db="EMBL/GenBank/DDBJ databases">
        <title>A dynamic microbial community with high functional redundancy inhabits the cold, oxic subseafloor aquifer.</title>
        <authorList>
            <person name="Tully B.J."/>
            <person name="Wheat C.G."/>
            <person name="Glazer B.T."/>
            <person name="Huber J.A."/>
        </authorList>
    </citation>
    <scope>NUCLEOTIDE SEQUENCE [LARGE SCALE GENOMIC DNA]</scope>
</reference>
<accession>A0A2A4WWV7</accession>
<dbReference type="EMBL" id="NVUL01000088">
    <property type="protein sequence ID" value="PCI74922.1"/>
    <property type="molecule type" value="Genomic_DNA"/>
</dbReference>
<evidence type="ECO:0000313" key="4">
    <source>
        <dbReference type="Proteomes" id="UP000218767"/>
    </source>
</evidence>